<evidence type="ECO:0000256" key="1">
    <source>
        <dbReference type="ARBA" id="ARBA00004389"/>
    </source>
</evidence>
<evidence type="ECO:0000256" key="3">
    <source>
        <dbReference type="ARBA" id="ARBA00022692"/>
    </source>
</evidence>
<evidence type="ECO:0000313" key="8">
    <source>
        <dbReference type="EMBL" id="KAK9824624.1"/>
    </source>
</evidence>
<evidence type="ECO:0008006" key="10">
    <source>
        <dbReference type="Google" id="ProtNLM"/>
    </source>
</evidence>
<protein>
    <recommendedName>
        <fullName evidence="10">Stress-associated endoplasmic reticulum protein</fullName>
    </recommendedName>
</protein>
<keyword evidence="3 7" id="KW-0812">Transmembrane</keyword>
<evidence type="ECO:0000256" key="6">
    <source>
        <dbReference type="ARBA" id="ARBA00023136"/>
    </source>
</evidence>
<comment type="caution">
    <text evidence="8">The sequence shown here is derived from an EMBL/GenBank/DDBJ whole genome shotgun (WGS) entry which is preliminary data.</text>
</comment>
<dbReference type="InterPro" id="IPR010580">
    <property type="entry name" value="ER_stress-assoc"/>
</dbReference>
<comment type="subcellular location">
    <subcellularLocation>
        <location evidence="1">Endoplasmic reticulum membrane</location>
        <topology evidence="1">Single-pass membrane protein</topology>
    </subcellularLocation>
</comment>
<keyword evidence="5 7" id="KW-1133">Transmembrane helix</keyword>
<dbReference type="Pfam" id="PF06624">
    <property type="entry name" value="RAMP4"/>
    <property type="match status" value="1"/>
</dbReference>
<evidence type="ECO:0000313" key="9">
    <source>
        <dbReference type="Proteomes" id="UP001489004"/>
    </source>
</evidence>
<dbReference type="GO" id="GO:0005789">
    <property type="term" value="C:endoplasmic reticulum membrane"/>
    <property type="evidence" value="ECO:0007669"/>
    <property type="project" value="UniProtKB-SubCell"/>
</dbReference>
<proteinExistence type="inferred from homology"/>
<evidence type="ECO:0000256" key="2">
    <source>
        <dbReference type="ARBA" id="ARBA00005500"/>
    </source>
</evidence>
<dbReference type="GO" id="GO:0030968">
    <property type="term" value="P:endoplasmic reticulum unfolded protein response"/>
    <property type="evidence" value="ECO:0007669"/>
    <property type="project" value="TreeGrafter"/>
</dbReference>
<dbReference type="PANTHER" id="PTHR15601">
    <property type="entry name" value="STRESS ASSOCIATED ENDOPLASMIC RETICULUM PROTEIN SERP1/RAMP4"/>
    <property type="match status" value="1"/>
</dbReference>
<dbReference type="PANTHER" id="PTHR15601:SF0">
    <property type="entry name" value="GEO09675P1"/>
    <property type="match status" value="1"/>
</dbReference>
<evidence type="ECO:0000256" key="7">
    <source>
        <dbReference type="SAM" id="Phobius"/>
    </source>
</evidence>
<dbReference type="EMBL" id="JALJOR010000002">
    <property type="protein sequence ID" value="KAK9824624.1"/>
    <property type="molecule type" value="Genomic_DNA"/>
</dbReference>
<accession>A0AAW1QT01</accession>
<organism evidence="8 9">
    <name type="scientific">[Myrmecia] bisecta</name>
    <dbReference type="NCBI Taxonomy" id="41462"/>
    <lineage>
        <taxon>Eukaryota</taxon>
        <taxon>Viridiplantae</taxon>
        <taxon>Chlorophyta</taxon>
        <taxon>core chlorophytes</taxon>
        <taxon>Trebouxiophyceae</taxon>
        <taxon>Trebouxiales</taxon>
        <taxon>Trebouxiaceae</taxon>
        <taxon>Myrmecia</taxon>
    </lineage>
</organism>
<sequence length="67" mass="7308">MVASKRVQNAKSQKFHDNVLKRGQVETEKKTKTSVVGPIMLGFFLFVVVGSAMLQIIRTATSGGHFG</sequence>
<feature type="transmembrane region" description="Helical" evidence="7">
    <location>
        <begin position="35"/>
        <end position="57"/>
    </location>
</feature>
<dbReference type="Proteomes" id="UP001489004">
    <property type="component" value="Unassembled WGS sequence"/>
</dbReference>
<evidence type="ECO:0000256" key="4">
    <source>
        <dbReference type="ARBA" id="ARBA00022824"/>
    </source>
</evidence>
<comment type="similarity">
    <text evidence="2">Belongs to the RAMP4 family.</text>
</comment>
<keyword evidence="6 7" id="KW-0472">Membrane</keyword>
<keyword evidence="9" id="KW-1185">Reference proteome</keyword>
<evidence type="ECO:0000256" key="5">
    <source>
        <dbReference type="ARBA" id="ARBA00022989"/>
    </source>
</evidence>
<reference evidence="8 9" key="1">
    <citation type="journal article" date="2024" name="Nat. Commun.">
        <title>Phylogenomics reveals the evolutionary origins of lichenization in chlorophyte algae.</title>
        <authorList>
            <person name="Puginier C."/>
            <person name="Libourel C."/>
            <person name="Otte J."/>
            <person name="Skaloud P."/>
            <person name="Haon M."/>
            <person name="Grisel S."/>
            <person name="Petersen M."/>
            <person name="Berrin J.G."/>
            <person name="Delaux P.M."/>
            <person name="Dal Grande F."/>
            <person name="Keller J."/>
        </authorList>
    </citation>
    <scope>NUCLEOTIDE SEQUENCE [LARGE SCALE GENOMIC DNA]</scope>
    <source>
        <strain evidence="8 9">SAG 2043</strain>
    </source>
</reference>
<gene>
    <name evidence="8" type="ORF">WJX72_011810</name>
</gene>
<dbReference type="AlphaFoldDB" id="A0AAW1QT01"/>
<name>A0AAW1QT01_9CHLO</name>
<keyword evidence="4" id="KW-0256">Endoplasmic reticulum</keyword>